<feature type="compositionally biased region" description="Low complexity" evidence="3">
    <location>
        <begin position="232"/>
        <end position="247"/>
    </location>
</feature>
<organism evidence="7 8">
    <name type="scientific">Solanum bulbocastanum</name>
    <name type="common">Wild potato</name>
    <dbReference type="NCBI Taxonomy" id="147425"/>
    <lineage>
        <taxon>Eukaryota</taxon>
        <taxon>Viridiplantae</taxon>
        <taxon>Streptophyta</taxon>
        <taxon>Embryophyta</taxon>
        <taxon>Tracheophyta</taxon>
        <taxon>Spermatophyta</taxon>
        <taxon>Magnoliopsida</taxon>
        <taxon>eudicotyledons</taxon>
        <taxon>Gunneridae</taxon>
        <taxon>Pentapetalae</taxon>
        <taxon>asterids</taxon>
        <taxon>lamiids</taxon>
        <taxon>Solanales</taxon>
        <taxon>Solanaceae</taxon>
        <taxon>Solanoideae</taxon>
        <taxon>Solaneae</taxon>
        <taxon>Solanum</taxon>
    </lineage>
</organism>
<keyword evidence="8" id="KW-1185">Reference proteome</keyword>
<protein>
    <recommendedName>
        <fullName evidence="6">Phytocyanin domain-containing protein</fullName>
    </recommendedName>
</protein>
<dbReference type="PANTHER" id="PTHR33021:SF479">
    <property type="entry name" value="UCLACYANIN-3-LIKE"/>
    <property type="match status" value="1"/>
</dbReference>
<comment type="caution">
    <text evidence="7">The sequence shown here is derived from an EMBL/GenBank/DDBJ whole genome shotgun (WGS) entry which is preliminary data.</text>
</comment>
<feature type="chain" id="PRO_5042867373" description="Phytocyanin domain-containing protein" evidence="5">
    <location>
        <begin position="23"/>
        <end position="269"/>
    </location>
</feature>
<dbReference type="PROSITE" id="PS51485">
    <property type="entry name" value="PHYTOCYANIN"/>
    <property type="match status" value="1"/>
</dbReference>
<keyword evidence="2" id="KW-0325">Glycoprotein</keyword>
<feature type="compositionally biased region" description="Pro residues" evidence="3">
    <location>
        <begin position="125"/>
        <end position="171"/>
    </location>
</feature>
<dbReference type="GO" id="GO:0009055">
    <property type="term" value="F:electron transfer activity"/>
    <property type="evidence" value="ECO:0007669"/>
    <property type="project" value="InterPro"/>
</dbReference>
<dbReference type="GO" id="GO:0005886">
    <property type="term" value="C:plasma membrane"/>
    <property type="evidence" value="ECO:0007669"/>
    <property type="project" value="TreeGrafter"/>
</dbReference>
<dbReference type="InterPro" id="IPR008972">
    <property type="entry name" value="Cupredoxin"/>
</dbReference>
<dbReference type="InterPro" id="IPR039391">
    <property type="entry name" value="Phytocyanin-like"/>
</dbReference>
<dbReference type="AlphaFoldDB" id="A0AAN8TGJ8"/>
<dbReference type="SUPFAM" id="SSF49503">
    <property type="entry name" value="Cupredoxins"/>
    <property type="match status" value="1"/>
</dbReference>
<evidence type="ECO:0000313" key="8">
    <source>
        <dbReference type="Proteomes" id="UP001371456"/>
    </source>
</evidence>
<feature type="region of interest" description="Disordered" evidence="3">
    <location>
        <begin position="122"/>
        <end position="249"/>
    </location>
</feature>
<evidence type="ECO:0000313" key="7">
    <source>
        <dbReference type="EMBL" id="KAK6784996.1"/>
    </source>
</evidence>
<proteinExistence type="predicted"/>
<reference evidence="7 8" key="1">
    <citation type="submission" date="2024-02" db="EMBL/GenBank/DDBJ databases">
        <title>de novo genome assembly of Solanum bulbocastanum strain 11H21.</title>
        <authorList>
            <person name="Hosaka A.J."/>
        </authorList>
    </citation>
    <scope>NUCLEOTIDE SEQUENCE [LARGE SCALE GENOMIC DNA]</scope>
    <source>
        <tissue evidence="7">Young leaves</tissue>
    </source>
</reference>
<keyword evidence="1" id="KW-0479">Metal-binding</keyword>
<dbReference type="GO" id="GO:0046872">
    <property type="term" value="F:metal ion binding"/>
    <property type="evidence" value="ECO:0007669"/>
    <property type="project" value="UniProtKB-KW"/>
</dbReference>
<dbReference type="InterPro" id="IPR003245">
    <property type="entry name" value="Phytocyanin_dom"/>
</dbReference>
<name>A0AAN8TGJ8_SOLBU</name>
<feature type="signal peptide" evidence="5">
    <location>
        <begin position="1"/>
        <end position="22"/>
    </location>
</feature>
<evidence type="ECO:0000256" key="5">
    <source>
        <dbReference type="SAM" id="SignalP"/>
    </source>
</evidence>
<dbReference type="EMBL" id="JBANQN010000007">
    <property type="protein sequence ID" value="KAK6784996.1"/>
    <property type="molecule type" value="Genomic_DNA"/>
</dbReference>
<dbReference type="Pfam" id="PF02298">
    <property type="entry name" value="Cu_bind_like"/>
    <property type="match status" value="1"/>
</dbReference>
<evidence type="ECO:0000256" key="4">
    <source>
        <dbReference type="SAM" id="Phobius"/>
    </source>
</evidence>
<sequence length="269" mass="27264">MAMLRMLMSLAAVSMLLGSAMATNYTVGGPNGGWDQSTDVQAWAASKTFFVGDNLIFSYALSHSVLEVTKAGFETCQITAPVAIYTGGMTVITLASVGKRYFICGTGGHCNVGGMKLEINTLPKATPPLPPPAKPATPPTPTPKAPSPSTPKTPPPTPMTKPPVASPPSSSPSPKSSSAPSPKNTHKISPAMSPSKSSHAHSPAMPPTGVPTSPSVEAPGLPPSIESPGLPPSDASAPATSSPSSADKISVVAGSTVGFGFVVMMMFLL</sequence>
<dbReference type="CDD" id="cd04216">
    <property type="entry name" value="Phytocyanin"/>
    <property type="match status" value="1"/>
</dbReference>
<dbReference type="Proteomes" id="UP001371456">
    <property type="component" value="Unassembled WGS sequence"/>
</dbReference>
<dbReference type="Gene3D" id="2.60.40.420">
    <property type="entry name" value="Cupredoxins - blue copper proteins"/>
    <property type="match status" value="1"/>
</dbReference>
<accession>A0AAN8TGJ8</accession>
<feature type="compositionally biased region" description="Low complexity" evidence="3">
    <location>
        <begin position="172"/>
        <end position="203"/>
    </location>
</feature>
<keyword evidence="5" id="KW-0732">Signal</keyword>
<dbReference type="FunFam" id="2.60.40.420:FF:000003">
    <property type="entry name" value="Blue copper"/>
    <property type="match status" value="1"/>
</dbReference>
<feature type="domain" description="Phytocyanin" evidence="6">
    <location>
        <begin position="23"/>
        <end position="123"/>
    </location>
</feature>
<dbReference type="PANTHER" id="PTHR33021">
    <property type="entry name" value="BLUE COPPER PROTEIN"/>
    <property type="match status" value="1"/>
</dbReference>
<keyword evidence="4" id="KW-0472">Membrane</keyword>
<gene>
    <name evidence="7" type="ORF">RDI58_018451</name>
</gene>
<feature type="transmembrane region" description="Helical" evidence="4">
    <location>
        <begin position="249"/>
        <end position="268"/>
    </location>
</feature>
<evidence type="ECO:0000259" key="6">
    <source>
        <dbReference type="PROSITE" id="PS51485"/>
    </source>
</evidence>
<evidence type="ECO:0000256" key="3">
    <source>
        <dbReference type="SAM" id="MobiDB-lite"/>
    </source>
</evidence>
<keyword evidence="4" id="KW-0812">Transmembrane</keyword>
<keyword evidence="4" id="KW-1133">Transmembrane helix</keyword>
<evidence type="ECO:0000256" key="1">
    <source>
        <dbReference type="ARBA" id="ARBA00022723"/>
    </source>
</evidence>
<evidence type="ECO:0000256" key="2">
    <source>
        <dbReference type="ARBA" id="ARBA00023180"/>
    </source>
</evidence>